<proteinExistence type="predicted"/>
<gene>
    <name evidence="1" type="ORF">EZS28_011505</name>
</gene>
<comment type="caution">
    <text evidence="1">The sequence shown here is derived from an EMBL/GenBank/DDBJ whole genome shotgun (WGS) entry which is preliminary data.</text>
</comment>
<name>A0A5J4WEZ6_9EUKA</name>
<organism evidence="1 2">
    <name type="scientific">Streblomastix strix</name>
    <dbReference type="NCBI Taxonomy" id="222440"/>
    <lineage>
        <taxon>Eukaryota</taxon>
        <taxon>Metamonada</taxon>
        <taxon>Preaxostyla</taxon>
        <taxon>Oxymonadida</taxon>
        <taxon>Streblomastigidae</taxon>
        <taxon>Streblomastix</taxon>
    </lineage>
</organism>
<evidence type="ECO:0000313" key="1">
    <source>
        <dbReference type="EMBL" id="KAA6392965.1"/>
    </source>
</evidence>
<evidence type="ECO:0000313" key="2">
    <source>
        <dbReference type="Proteomes" id="UP000324800"/>
    </source>
</evidence>
<dbReference type="Proteomes" id="UP000324800">
    <property type="component" value="Unassembled WGS sequence"/>
</dbReference>
<sequence length="187" mass="21332">MSVIALNTVLRFSQIQKYSFQSCCILEDSKLIVGTTNGFLLFFNLDKPEEPQKENIPYDIVDIGKFNSISIFDQFELIYLQTKDSVCRTYNIVKKESSNPIKATKGTLFFTVGAIRRISLGLLNTDQSSSQLISTQITPHINAAGKTCILICAQEIKKRDSKKFIMFYYWDGITFIVYNEIPIKDII</sequence>
<protein>
    <submittedName>
        <fullName evidence="1">Uncharacterized protein</fullName>
    </submittedName>
</protein>
<dbReference type="EMBL" id="SNRW01002382">
    <property type="protein sequence ID" value="KAA6392965.1"/>
    <property type="molecule type" value="Genomic_DNA"/>
</dbReference>
<dbReference type="AlphaFoldDB" id="A0A5J4WEZ6"/>
<accession>A0A5J4WEZ6</accession>
<reference evidence="1 2" key="1">
    <citation type="submission" date="2019-03" db="EMBL/GenBank/DDBJ databases">
        <title>Single cell metagenomics reveals metabolic interactions within the superorganism composed of flagellate Streblomastix strix and complex community of Bacteroidetes bacteria on its surface.</title>
        <authorList>
            <person name="Treitli S.C."/>
            <person name="Kolisko M."/>
            <person name="Husnik F."/>
            <person name="Keeling P."/>
            <person name="Hampl V."/>
        </authorList>
    </citation>
    <scope>NUCLEOTIDE SEQUENCE [LARGE SCALE GENOMIC DNA]</scope>
    <source>
        <strain evidence="1">ST1C</strain>
    </source>
</reference>